<protein>
    <recommendedName>
        <fullName evidence="4">J domain-containing protein</fullName>
    </recommendedName>
</protein>
<dbReference type="InterPro" id="IPR036869">
    <property type="entry name" value="J_dom_sf"/>
</dbReference>
<name>A0A5C6AL33_9BACT</name>
<gene>
    <name evidence="2" type="ORF">Pla108_16870</name>
</gene>
<evidence type="ECO:0008006" key="4">
    <source>
        <dbReference type="Google" id="ProtNLM"/>
    </source>
</evidence>
<keyword evidence="3" id="KW-1185">Reference proteome</keyword>
<dbReference type="Proteomes" id="UP000317421">
    <property type="component" value="Unassembled WGS sequence"/>
</dbReference>
<dbReference type="SUPFAM" id="SSF52047">
    <property type="entry name" value="RNI-like"/>
    <property type="match status" value="1"/>
</dbReference>
<organism evidence="2 3">
    <name type="scientific">Botrimarina colliarenosi</name>
    <dbReference type="NCBI Taxonomy" id="2528001"/>
    <lineage>
        <taxon>Bacteria</taxon>
        <taxon>Pseudomonadati</taxon>
        <taxon>Planctomycetota</taxon>
        <taxon>Planctomycetia</taxon>
        <taxon>Pirellulales</taxon>
        <taxon>Lacipirellulaceae</taxon>
        <taxon>Botrimarina</taxon>
    </lineage>
</organism>
<proteinExistence type="predicted"/>
<accession>A0A5C6AL33</accession>
<reference evidence="2 3" key="1">
    <citation type="submission" date="2019-02" db="EMBL/GenBank/DDBJ databases">
        <title>Deep-cultivation of Planctomycetes and their phenomic and genomic characterization uncovers novel biology.</title>
        <authorList>
            <person name="Wiegand S."/>
            <person name="Jogler M."/>
            <person name="Boedeker C."/>
            <person name="Pinto D."/>
            <person name="Vollmers J."/>
            <person name="Rivas-Marin E."/>
            <person name="Kohn T."/>
            <person name="Peeters S.H."/>
            <person name="Heuer A."/>
            <person name="Rast P."/>
            <person name="Oberbeckmann S."/>
            <person name="Bunk B."/>
            <person name="Jeske O."/>
            <person name="Meyerdierks A."/>
            <person name="Storesund J.E."/>
            <person name="Kallscheuer N."/>
            <person name="Luecker S."/>
            <person name="Lage O.M."/>
            <person name="Pohl T."/>
            <person name="Merkel B.J."/>
            <person name="Hornburger P."/>
            <person name="Mueller R.-W."/>
            <person name="Bruemmer F."/>
            <person name="Labrenz M."/>
            <person name="Spormann A.M."/>
            <person name="Op Den Camp H."/>
            <person name="Overmann J."/>
            <person name="Amann R."/>
            <person name="Jetten M.S.M."/>
            <person name="Mascher T."/>
            <person name="Medema M.H."/>
            <person name="Devos D.P."/>
            <person name="Kaster A.-K."/>
            <person name="Ovreas L."/>
            <person name="Rohde M."/>
            <person name="Galperin M.Y."/>
            <person name="Jogler C."/>
        </authorList>
    </citation>
    <scope>NUCLEOTIDE SEQUENCE [LARGE SCALE GENOMIC DNA]</scope>
    <source>
        <strain evidence="2 3">Pla108</strain>
    </source>
</reference>
<dbReference type="OrthoDB" id="268412at2"/>
<dbReference type="InterPro" id="IPR032675">
    <property type="entry name" value="LRR_dom_sf"/>
</dbReference>
<sequence length="224" mass="24830" precursor="true">MSTLPPPDDSSRGHAHKKRPAAVERLGLSLPVTEKDVKQAYFQKAREAHPDHGGAMSDFLEVQRAFDEAVEYAKRNGKRLPWIGAQVPVYVAQRDAIELVERCGGTFVVETLEWLEGTIGDDFAQMADRLKAIDLSGRPVGDAELTELTADPAHLPFLETLNLADTAVGDRGAMRLTRLASLKRLDLRGTKVTFPLRRQLARLPGMEHVEGTSRLAELLRRRSS</sequence>
<dbReference type="InterPro" id="IPR001623">
    <property type="entry name" value="DnaJ_domain"/>
</dbReference>
<evidence type="ECO:0000256" key="1">
    <source>
        <dbReference type="SAM" id="MobiDB-lite"/>
    </source>
</evidence>
<dbReference type="RefSeq" id="WP_146444378.1">
    <property type="nucleotide sequence ID" value="NZ_SJPR01000001.1"/>
</dbReference>
<dbReference type="SUPFAM" id="SSF46565">
    <property type="entry name" value="Chaperone J-domain"/>
    <property type="match status" value="1"/>
</dbReference>
<comment type="caution">
    <text evidence="2">The sequence shown here is derived from an EMBL/GenBank/DDBJ whole genome shotgun (WGS) entry which is preliminary data.</text>
</comment>
<dbReference type="Gene3D" id="3.80.10.10">
    <property type="entry name" value="Ribonuclease Inhibitor"/>
    <property type="match status" value="1"/>
</dbReference>
<evidence type="ECO:0000313" key="2">
    <source>
        <dbReference type="EMBL" id="TWU00735.1"/>
    </source>
</evidence>
<dbReference type="Gene3D" id="1.10.287.110">
    <property type="entry name" value="DnaJ domain"/>
    <property type="match status" value="1"/>
</dbReference>
<dbReference type="EMBL" id="SJPR01000001">
    <property type="protein sequence ID" value="TWU00735.1"/>
    <property type="molecule type" value="Genomic_DNA"/>
</dbReference>
<feature type="region of interest" description="Disordered" evidence="1">
    <location>
        <begin position="1"/>
        <end position="21"/>
    </location>
</feature>
<evidence type="ECO:0000313" key="3">
    <source>
        <dbReference type="Proteomes" id="UP000317421"/>
    </source>
</evidence>
<dbReference type="CDD" id="cd06257">
    <property type="entry name" value="DnaJ"/>
    <property type="match status" value="1"/>
</dbReference>
<dbReference type="AlphaFoldDB" id="A0A5C6AL33"/>